<comment type="subcellular location">
    <subcellularLocation>
        <location evidence="1">Nucleus</location>
    </subcellularLocation>
</comment>
<dbReference type="GO" id="GO:0016360">
    <property type="term" value="P:sensory organ precursor cell fate determination"/>
    <property type="evidence" value="ECO:0007669"/>
    <property type="project" value="UniProtKB-ARBA"/>
</dbReference>
<keyword evidence="3" id="KW-0221">Differentiation</keyword>
<dbReference type="InParanoid" id="A0A7R8YV97"/>
<feature type="domain" description="BHLH" evidence="9">
    <location>
        <begin position="104"/>
        <end position="156"/>
    </location>
</feature>
<keyword evidence="4" id="KW-0524">Neurogenesis</keyword>
<gene>
    <name evidence="10" type="ORF">HERILL_LOCUS8900</name>
</gene>
<dbReference type="PANTHER" id="PTHR19290">
    <property type="entry name" value="BASIC HELIX-LOOP-HELIX PROTEIN NEUROGENIN-RELATED"/>
    <property type="match status" value="1"/>
</dbReference>
<protein>
    <recommendedName>
        <fullName evidence="9">BHLH domain-containing protein</fullName>
    </recommendedName>
</protein>
<reference evidence="10 11" key="1">
    <citation type="submission" date="2020-11" db="EMBL/GenBank/DDBJ databases">
        <authorList>
            <person name="Wallbank WR R."/>
            <person name="Pardo Diaz C."/>
            <person name="Kozak K."/>
            <person name="Martin S."/>
            <person name="Jiggins C."/>
            <person name="Moest M."/>
            <person name="Warren A I."/>
            <person name="Generalovic N T."/>
            <person name="Byers J.R.P. K."/>
            <person name="Montejo-Kovacevich G."/>
            <person name="Yen C E."/>
        </authorList>
    </citation>
    <scope>NUCLEOTIDE SEQUENCE [LARGE SCALE GENOMIC DNA]</scope>
</reference>
<accession>A0A7R8YV97</accession>
<sequence>MTATFDQFCGSVSDYNNYCIVYYDEELPNPLYTRMDQHGTLGYYDTPELETTFIDSKYTTGRSYTCNSSSNSTGDESDSSIKDFEGRRSMSKRNKRISLDEFKRRRLAANARERKRMNNLNDAFDRLREVVPSLGSDRKLSKFETLQMAQTYISALLELSKRS</sequence>
<dbReference type="AlphaFoldDB" id="A0A7R8YV97"/>
<dbReference type="InterPro" id="IPR050359">
    <property type="entry name" value="bHLH_transcription_factors"/>
</dbReference>
<evidence type="ECO:0000256" key="7">
    <source>
        <dbReference type="ARBA" id="ARBA00023242"/>
    </source>
</evidence>
<evidence type="ECO:0000256" key="6">
    <source>
        <dbReference type="ARBA" id="ARBA00023163"/>
    </source>
</evidence>
<dbReference type="FunFam" id="4.10.280.10:FF:000025">
    <property type="entry name" value="protein atonal homolog 7"/>
    <property type="match status" value="1"/>
</dbReference>
<dbReference type="Pfam" id="PF00010">
    <property type="entry name" value="HLH"/>
    <property type="match status" value="1"/>
</dbReference>
<keyword evidence="2" id="KW-0217">Developmental protein</keyword>
<dbReference type="OrthoDB" id="6161578at2759"/>
<dbReference type="GO" id="GO:0045944">
    <property type="term" value="P:positive regulation of transcription by RNA polymerase II"/>
    <property type="evidence" value="ECO:0007669"/>
    <property type="project" value="TreeGrafter"/>
</dbReference>
<keyword evidence="6" id="KW-0804">Transcription</keyword>
<organism evidence="10 11">
    <name type="scientific">Hermetia illucens</name>
    <name type="common">Black soldier fly</name>
    <dbReference type="NCBI Taxonomy" id="343691"/>
    <lineage>
        <taxon>Eukaryota</taxon>
        <taxon>Metazoa</taxon>
        <taxon>Ecdysozoa</taxon>
        <taxon>Arthropoda</taxon>
        <taxon>Hexapoda</taxon>
        <taxon>Insecta</taxon>
        <taxon>Pterygota</taxon>
        <taxon>Neoptera</taxon>
        <taxon>Endopterygota</taxon>
        <taxon>Diptera</taxon>
        <taxon>Brachycera</taxon>
        <taxon>Stratiomyomorpha</taxon>
        <taxon>Stratiomyidae</taxon>
        <taxon>Hermetiinae</taxon>
        <taxon>Hermetia</taxon>
    </lineage>
</organism>
<dbReference type="PANTHER" id="PTHR19290:SF162">
    <property type="entry name" value="TRANSCRIPTION FACTOR ATOH7"/>
    <property type="match status" value="1"/>
</dbReference>
<dbReference type="Proteomes" id="UP000594454">
    <property type="component" value="Chromosome 3"/>
</dbReference>
<evidence type="ECO:0000259" key="9">
    <source>
        <dbReference type="PROSITE" id="PS50888"/>
    </source>
</evidence>
<feature type="region of interest" description="Disordered" evidence="8">
    <location>
        <begin position="64"/>
        <end position="92"/>
    </location>
</feature>
<dbReference type="CDD" id="cd11430">
    <property type="entry name" value="bHLH_TS_ATOH1_like"/>
    <property type="match status" value="1"/>
</dbReference>
<name>A0A7R8YV97_HERIL</name>
<dbReference type="GO" id="GO:0046982">
    <property type="term" value="F:protein heterodimerization activity"/>
    <property type="evidence" value="ECO:0007669"/>
    <property type="project" value="UniProtKB-ARBA"/>
</dbReference>
<dbReference type="GO" id="GO:0000981">
    <property type="term" value="F:DNA-binding transcription factor activity, RNA polymerase II-specific"/>
    <property type="evidence" value="ECO:0007669"/>
    <property type="project" value="TreeGrafter"/>
</dbReference>
<keyword evidence="5" id="KW-0805">Transcription regulation</keyword>
<evidence type="ECO:0000256" key="3">
    <source>
        <dbReference type="ARBA" id="ARBA00022782"/>
    </source>
</evidence>
<dbReference type="GO" id="GO:0005634">
    <property type="term" value="C:nucleus"/>
    <property type="evidence" value="ECO:0007669"/>
    <property type="project" value="UniProtKB-SubCell"/>
</dbReference>
<evidence type="ECO:0000256" key="8">
    <source>
        <dbReference type="SAM" id="MobiDB-lite"/>
    </source>
</evidence>
<proteinExistence type="predicted"/>
<dbReference type="Gene3D" id="4.10.280.10">
    <property type="entry name" value="Helix-loop-helix DNA-binding domain"/>
    <property type="match status" value="1"/>
</dbReference>
<evidence type="ECO:0000313" key="11">
    <source>
        <dbReference type="Proteomes" id="UP000594454"/>
    </source>
</evidence>
<feature type="compositionally biased region" description="Basic and acidic residues" evidence="8">
    <location>
        <begin position="79"/>
        <end position="88"/>
    </location>
</feature>
<dbReference type="PROSITE" id="PS50888">
    <property type="entry name" value="BHLH"/>
    <property type="match status" value="1"/>
</dbReference>
<dbReference type="InterPro" id="IPR011598">
    <property type="entry name" value="bHLH_dom"/>
</dbReference>
<dbReference type="InterPro" id="IPR036638">
    <property type="entry name" value="HLH_DNA-bd_sf"/>
</dbReference>
<dbReference type="GO" id="GO:0061564">
    <property type="term" value="P:axon development"/>
    <property type="evidence" value="ECO:0007669"/>
    <property type="project" value="TreeGrafter"/>
</dbReference>
<dbReference type="EMBL" id="LR899011">
    <property type="protein sequence ID" value="CAD7086104.1"/>
    <property type="molecule type" value="Genomic_DNA"/>
</dbReference>
<keyword evidence="11" id="KW-1185">Reference proteome</keyword>
<evidence type="ECO:0000256" key="5">
    <source>
        <dbReference type="ARBA" id="ARBA00023015"/>
    </source>
</evidence>
<dbReference type="GO" id="GO:0070888">
    <property type="term" value="F:E-box binding"/>
    <property type="evidence" value="ECO:0007669"/>
    <property type="project" value="TreeGrafter"/>
</dbReference>
<evidence type="ECO:0000256" key="4">
    <source>
        <dbReference type="ARBA" id="ARBA00022902"/>
    </source>
</evidence>
<evidence type="ECO:0000256" key="1">
    <source>
        <dbReference type="ARBA" id="ARBA00004123"/>
    </source>
</evidence>
<dbReference type="SUPFAM" id="SSF47459">
    <property type="entry name" value="HLH, helix-loop-helix DNA-binding domain"/>
    <property type="match status" value="1"/>
</dbReference>
<evidence type="ECO:0000313" key="10">
    <source>
        <dbReference type="EMBL" id="CAD7086104.1"/>
    </source>
</evidence>
<keyword evidence="7" id="KW-0539">Nucleus</keyword>
<evidence type="ECO:0000256" key="2">
    <source>
        <dbReference type="ARBA" id="ARBA00022473"/>
    </source>
</evidence>
<dbReference type="SMART" id="SM00353">
    <property type="entry name" value="HLH"/>
    <property type="match status" value="1"/>
</dbReference>